<dbReference type="GO" id="GO:0005506">
    <property type="term" value="F:iron ion binding"/>
    <property type="evidence" value="ECO:0007669"/>
    <property type="project" value="InterPro"/>
</dbReference>
<protein>
    <submittedName>
        <fullName evidence="8">CYP49A</fullName>
    </submittedName>
</protein>
<sequence length="480" mass="54790">MFLKCAYKNTFKIVLDCNLSSVADYGIPLRVRSECKQILSSLFMTMAQGIKKGSVGTLHYMMKVPRILQPSSKYVNGFKVQYYSCRTSTTIADARNEPPLNNTADVKPFNKVPGPRGLYNIPYLGAALHFKPFSKYQPGDVNIVLDNLKQKYGDIYKIKFGTNNMVIISHPDYAKTVLQANYEQHKKIDFDISTIFHERTKTTKGMVLLIGQEWAERRKPAQEKMLRPAVVASYVPLIESVTDDFINVLRKKTEVNDLLWELLNYTTESVGMLTLNKRLGCLDTEKNNPAVVASIIRNVLDMFQAAMFMPFKSYLYFRTPFYKRFEKNMLKFGEIVNAELALQKDFLTKLLHEGKLDEYLEKEPNFMYSLLSDSRVIDDQVNSIVMDLFGAGIDSSANTLVFLLYQIAVNQDKQAKLFDEIKKVVGNSPKLTKEHLANMSYMKACLKESHRVIFPTSAGLARVIESDLVIGDIGYLRTHW</sequence>
<reference evidence="8 9" key="1">
    <citation type="submission" date="2020-06" db="EMBL/GenBank/DDBJ databases">
        <authorList>
            <person name="Li R."/>
            <person name="Bekaert M."/>
        </authorList>
    </citation>
    <scope>NUCLEOTIDE SEQUENCE [LARGE SCALE GENOMIC DNA]</scope>
    <source>
        <strain evidence="9">wild</strain>
    </source>
</reference>
<dbReference type="GO" id="GO:0016705">
    <property type="term" value="F:oxidoreductase activity, acting on paired donors, with incorporation or reduction of molecular oxygen"/>
    <property type="evidence" value="ECO:0007669"/>
    <property type="project" value="InterPro"/>
</dbReference>
<dbReference type="InterPro" id="IPR002401">
    <property type="entry name" value="Cyt_P450_E_grp-I"/>
</dbReference>
<comment type="cofactor">
    <cofactor evidence="1">
        <name>heme</name>
        <dbReference type="ChEBI" id="CHEBI:30413"/>
    </cofactor>
</comment>
<dbReference type="EMBL" id="CACVKT020008264">
    <property type="protein sequence ID" value="CAC5413945.1"/>
    <property type="molecule type" value="Genomic_DNA"/>
</dbReference>
<gene>
    <name evidence="8" type="ORF">MCOR_46799</name>
</gene>
<dbReference type="GO" id="GO:0004497">
    <property type="term" value="F:monooxygenase activity"/>
    <property type="evidence" value="ECO:0007669"/>
    <property type="project" value="UniProtKB-KW"/>
</dbReference>
<dbReference type="Proteomes" id="UP000507470">
    <property type="component" value="Unassembled WGS sequence"/>
</dbReference>
<dbReference type="Pfam" id="PF00067">
    <property type="entry name" value="p450"/>
    <property type="match status" value="1"/>
</dbReference>
<comment type="similarity">
    <text evidence="2">Belongs to the cytochrome P450 family.</text>
</comment>
<keyword evidence="6" id="KW-0408">Iron</keyword>
<evidence type="ECO:0000256" key="4">
    <source>
        <dbReference type="ARBA" id="ARBA00022723"/>
    </source>
</evidence>
<evidence type="ECO:0000256" key="6">
    <source>
        <dbReference type="ARBA" id="ARBA00023004"/>
    </source>
</evidence>
<dbReference type="Gene3D" id="1.10.630.10">
    <property type="entry name" value="Cytochrome P450"/>
    <property type="match status" value="1"/>
</dbReference>
<dbReference type="SUPFAM" id="SSF48264">
    <property type="entry name" value="Cytochrome P450"/>
    <property type="match status" value="1"/>
</dbReference>
<keyword evidence="9" id="KW-1185">Reference proteome</keyword>
<evidence type="ECO:0000256" key="3">
    <source>
        <dbReference type="ARBA" id="ARBA00022617"/>
    </source>
</evidence>
<keyword evidence="4" id="KW-0479">Metal-binding</keyword>
<dbReference type="GO" id="GO:0020037">
    <property type="term" value="F:heme binding"/>
    <property type="evidence" value="ECO:0007669"/>
    <property type="project" value="InterPro"/>
</dbReference>
<evidence type="ECO:0000256" key="1">
    <source>
        <dbReference type="ARBA" id="ARBA00001971"/>
    </source>
</evidence>
<evidence type="ECO:0000256" key="7">
    <source>
        <dbReference type="ARBA" id="ARBA00023033"/>
    </source>
</evidence>
<evidence type="ECO:0000313" key="8">
    <source>
        <dbReference type="EMBL" id="CAC5413945.1"/>
    </source>
</evidence>
<dbReference type="PANTHER" id="PTHR24279:SF120">
    <property type="entry name" value="CYTOCHROME P450"/>
    <property type="match status" value="1"/>
</dbReference>
<keyword evidence="5" id="KW-0560">Oxidoreductase</keyword>
<dbReference type="InterPro" id="IPR050479">
    <property type="entry name" value="CYP11_CYP27_families"/>
</dbReference>
<dbReference type="PANTHER" id="PTHR24279">
    <property type="entry name" value="CYTOCHROME P450"/>
    <property type="match status" value="1"/>
</dbReference>
<keyword evidence="7" id="KW-0503">Monooxygenase</keyword>
<accession>A0A6J8E363</accession>
<name>A0A6J8E363_MYTCO</name>
<dbReference type="PRINTS" id="PR00463">
    <property type="entry name" value="EP450I"/>
</dbReference>
<evidence type="ECO:0000256" key="2">
    <source>
        <dbReference type="ARBA" id="ARBA00010617"/>
    </source>
</evidence>
<dbReference type="OrthoDB" id="3945418at2759"/>
<evidence type="ECO:0000313" key="9">
    <source>
        <dbReference type="Proteomes" id="UP000507470"/>
    </source>
</evidence>
<evidence type="ECO:0000256" key="5">
    <source>
        <dbReference type="ARBA" id="ARBA00023002"/>
    </source>
</evidence>
<keyword evidence="3" id="KW-0349">Heme</keyword>
<dbReference type="AlphaFoldDB" id="A0A6J8E363"/>
<dbReference type="InterPro" id="IPR001128">
    <property type="entry name" value="Cyt_P450"/>
</dbReference>
<proteinExistence type="inferred from homology"/>
<dbReference type="InterPro" id="IPR036396">
    <property type="entry name" value="Cyt_P450_sf"/>
</dbReference>
<organism evidence="8 9">
    <name type="scientific">Mytilus coruscus</name>
    <name type="common">Sea mussel</name>
    <dbReference type="NCBI Taxonomy" id="42192"/>
    <lineage>
        <taxon>Eukaryota</taxon>
        <taxon>Metazoa</taxon>
        <taxon>Spiralia</taxon>
        <taxon>Lophotrochozoa</taxon>
        <taxon>Mollusca</taxon>
        <taxon>Bivalvia</taxon>
        <taxon>Autobranchia</taxon>
        <taxon>Pteriomorphia</taxon>
        <taxon>Mytilida</taxon>
        <taxon>Mytiloidea</taxon>
        <taxon>Mytilidae</taxon>
        <taxon>Mytilinae</taxon>
        <taxon>Mytilus</taxon>
    </lineage>
</organism>